<dbReference type="RefSeq" id="WP_048249995.1">
    <property type="nucleotide sequence ID" value="NZ_LDWR01000050.1"/>
</dbReference>
<protein>
    <submittedName>
        <fullName evidence="1">Membrane protein</fullName>
    </submittedName>
</protein>
<reference evidence="1 2" key="1">
    <citation type="submission" date="2015-05" db="EMBL/GenBank/DDBJ databases">
        <title>Draft genome of Burkholderia cepacia LK29.</title>
        <authorList>
            <person name="Chan X.Y."/>
        </authorList>
    </citation>
    <scope>NUCLEOTIDE SEQUENCE [LARGE SCALE GENOMIC DNA]</scope>
    <source>
        <strain evidence="1 2">LK29</strain>
    </source>
</reference>
<dbReference type="Proteomes" id="UP000036338">
    <property type="component" value="Unassembled WGS sequence"/>
</dbReference>
<sequence length="83" mass="9444">MRRIALLWKVVRGDLRVLGYALRHPDRPGWLIPAVALVALYAIDPINFAVPFVGIVDDGVLVPMALHLMIRCLPTQLQHLRRR</sequence>
<evidence type="ECO:0000313" key="2">
    <source>
        <dbReference type="Proteomes" id="UP000036338"/>
    </source>
</evidence>
<dbReference type="AlphaFoldDB" id="A0A0J5WCK2"/>
<comment type="caution">
    <text evidence="1">The sequence shown here is derived from an EMBL/GenBank/DDBJ whole genome shotgun (WGS) entry which is preliminary data.</text>
</comment>
<gene>
    <name evidence="1" type="ORF">VL15_28355</name>
</gene>
<dbReference type="PATRIC" id="fig|292.27.peg.6259"/>
<dbReference type="EMBL" id="LDWR01000050">
    <property type="protein sequence ID" value="KML49370.1"/>
    <property type="molecule type" value="Genomic_DNA"/>
</dbReference>
<proteinExistence type="predicted"/>
<name>A0A0J5WCK2_BURCE</name>
<organism evidence="1 2">
    <name type="scientific">Burkholderia cepacia</name>
    <name type="common">Pseudomonas cepacia</name>
    <dbReference type="NCBI Taxonomy" id="292"/>
    <lineage>
        <taxon>Bacteria</taxon>
        <taxon>Pseudomonadati</taxon>
        <taxon>Pseudomonadota</taxon>
        <taxon>Betaproteobacteria</taxon>
        <taxon>Burkholderiales</taxon>
        <taxon>Burkholderiaceae</taxon>
        <taxon>Burkholderia</taxon>
        <taxon>Burkholderia cepacia complex</taxon>
    </lineage>
</organism>
<accession>A0A0J5WCK2</accession>
<evidence type="ECO:0000313" key="1">
    <source>
        <dbReference type="EMBL" id="KML49370.1"/>
    </source>
</evidence>